<keyword evidence="2" id="KW-1185">Reference proteome</keyword>
<protein>
    <submittedName>
        <fullName evidence="1">Uncharacterized protein</fullName>
    </submittedName>
</protein>
<evidence type="ECO:0000313" key="2">
    <source>
        <dbReference type="Proteomes" id="UP000775213"/>
    </source>
</evidence>
<evidence type="ECO:0000313" key="1">
    <source>
        <dbReference type="EMBL" id="KAH0462268.1"/>
    </source>
</evidence>
<sequence>MNAPKPAPIATRPALDLTLSSSAPFGDSTFDVFATGASVGAGFGSGALTTGATCSITGASAAGGGAFASALVGAGGNGDGGVLLWWGPSMPGGMMIELIWSTDML</sequence>
<proteinExistence type="predicted"/>
<comment type="caution">
    <text evidence="1">The sequence shown here is derived from an EMBL/GenBank/DDBJ whole genome shotgun (WGS) entry which is preliminary data.</text>
</comment>
<dbReference type="AlphaFoldDB" id="A0AAV7H2N7"/>
<accession>A0AAV7H2N7</accession>
<dbReference type="Proteomes" id="UP000775213">
    <property type="component" value="Unassembled WGS sequence"/>
</dbReference>
<dbReference type="EMBL" id="JAGFBR010000009">
    <property type="protein sequence ID" value="KAH0462268.1"/>
    <property type="molecule type" value="Genomic_DNA"/>
</dbReference>
<organism evidence="1 2">
    <name type="scientific">Dendrobium chrysotoxum</name>
    <name type="common">Orchid</name>
    <dbReference type="NCBI Taxonomy" id="161865"/>
    <lineage>
        <taxon>Eukaryota</taxon>
        <taxon>Viridiplantae</taxon>
        <taxon>Streptophyta</taxon>
        <taxon>Embryophyta</taxon>
        <taxon>Tracheophyta</taxon>
        <taxon>Spermatophyta</taxon>
        <taxon>Magnoliopsida</taxon>
        <taxon>Liliopsida</taxon>
        <taxon>Asparagales</taxon>
        <taxon>Orchidaceae</taxon>
        <taxon>Epidendroideae</taxon>
        <taxon>Malaxideae</taxon>
        <taxon>Dendrobiinae</taxon>
        <taxon>Dendrobium</taxon>
    </lineage>
</organism>
<name>A0AAV7H2N7_DENCH</name>
<gene>
    <name evidence="1" type="ORF">IEQ34_009843</name>
</gene>
<reference evidence="1 2" key="1">
    <citation type="journal article" date="2021" name="Hortic Res">
        <title>Chromosome-scale assembly of the Dendrobium chrysotoxum genome enhances the understanding of orchid evolution.</title>
        <authorList>
            <person name="Zhang Y."/>
            <person name="Zhang G.Q."/>
            <person name="Zhang D."/>
            <person name="Liu X.D."/>
            <person name="Xu X.Y."/>
            <person name="Sun W.H."/>
            <person name="Yu X."/>
            <person name="Zhu X."/>
            <person name="Wang Z.W."/>
            <person name="Zhao X."/>
            <person name="Zhong W.Y."/>
            <person name="Chen H."/>
            <person name="Yin W.L."/>
            <person name="Huang T."/>
            <person name="Niu S.C."/>
            <person name="Liu Z.J."/>
        </authorList>
    </citation>
    <scope>NUCLEOTIDE SEQUENCE [LARGE SCALE GENOMIC DNA]</scope>
    <source>
        <strain evidence="1">Lindl</strain>
    </source>
</reference>